<organism evidence="1 2">
    <name type="scientific">Pediococcus claussenii (strain ATCC BAA-344 / DSM 14800 / JCM 18046 / KCTC 3811 / LMG 21948 / P06)</name>
    <dbReference type="NCBI Taxonomy" id="701521"/>
    <lineage>
        <taxon>Bacteria</taxon>
        <taxon>Bacillati</taxon>
        <taxon>Bacillota</taxon>
        <taxon>Bacilli</taxon>
        <taxon>Lactobacillales</taxon>
        <taxon>Lactobacillaceae</taxon>
        <taxon>Pediococcus</taxon>
    </lineage>
</organism>
<keyword evidence="2" id="KW-1185">Reference proteome</keyword>
<protein>
    <submittedName>
        <fullName evidence="1">Uncharacterized protein</fullName>
    </submittedName>
</protein>
<name>G8PBC7_PEDCP</name>
<evidence type="ECO:0000313" key="2">
    <source>
        <dbReference type="Proteomes" id="UP000005444"/>
    </source>
</evidence>
<dbReference type="PATRIC" id="fig|701521.8.peg.1600"/>
<dbReference type="AlphaFoldDB" id="G8PBC7"/>
<reference evidence="1 2" key="1">
    <citation type="journal article" date="2012" name="J. Bacteriol.">
        <title>Complete Genome Sequence of the Beer Spoilage Organism Pediococcus claussenii ATCC BAA-344T.</title>
        <authorList>
            <person name="Pittet V."/>
            <person name="Abegunde T."/>
            <person name="Marfleet T."/>
            <person name="Haakensen M."/>
            <person name="Morrow K."/>
            <person name="Jayaprakash T."/>
            <person name="Schroeder K."/>
            <person name="Trost B."/>
            <person name="Byrns S."/>
            <person name="Bergsveinson J."/>
            <person name="Kusalik A."/>
            <person name="Ziola B."/>
        </authorList>
    </citation>
    <scope>NUCLEOTIDE SEQUENCE [LARGE SCALE GENOMIC DNA]</scope>
    <source>
        <strain evidence="1 2">ATCC BAA-344</strain>
    </source>
</reference>
<dbReference type="HOGENOM" id="CLU_1453147_0_0_9"/>
<proteinExistence type="predicted"/>
<accession>G8PBC7</accession>
<dbReference type="Proteomes" id="UP000005444">
    <property type="component" value="Chromosome"/>
</dbReference>
<sequence length="186" mass="20498">MIKIVNTIAAATALPKFAKVNLIKLFLSSPVPLKNDCEIVKEIKNKPQTSKIVCRTTFPSSNLNSKIANPIKIASMKLINRFGISLIHVLKTSIKYDLLPIFFQESTALKTAAKLGNVNIPNINVNITTTTTRITLIGRLIINIAVKITGKLIRNQATLIVNKVQIQFPTSIKICFPLVISLPQII</sequence>
<evidence type="ECO:0000313" key="1">
    <source>
        <dbReference type="EMBL" id="AEV95916.1"/>
    </source>
</evidence>
<dbReference type="STRING" id="701521.PECL_1699"/>
<dbReference type="EMBL" id="CP003137">
    <property type="protein sequence ID" value="AEV95916.1"/>
    <property type="molecule type" value="Genomic_DNA"/>
</dbReference>
<gene>
    <name evidence="1" type="ordered locus">PECL_1699</name>
</gene>
<dbReference type="KEGG" id="pce:PECL_1699"/>